<proteinExistence type="predicted"/>
<accession>A0A3S5BRW8</accession>
<evidence type="ECO:0000313" key="2">
    <source>
        <dbReference type="EMBL" id="VEL15480.1"/>
    </source>
</evidence>
<keyword evidence="1" id="KW-0812">Transmembrane</keyword>
<dbReference type="EMBL" id="CAAALY010024736">
    <property type="protein sequence ID" value="VEL15480.1"/>
    <property type="molecule type" value="Genomic_DNA"/>
</dbReference>
<evidence type="ECO:0000256" key="1">
    <source>
        <dbReference type="SAM" id="Phobius"/>
    </source>
</evidence>
<keyword evidence="1" id="KW-1133">Transmembrane helix</keyword>
<keyword evidence="1" id="KW-0472">Membrane</keyword>
<dbReference type="Proteomes" id="UP000784294">
    <property type="component" value="Unassembled WGS sequence"/>
</dbReference>
<name>A0A3S5BRW8_9PLAT</name>
<keyword evidence="3" id="KW-1185">Reference proteome</keyword>
<dbReference type="AlphaFoldDB" id="A0A3S5BRW8"/>
<sequence>MTCNEMRMSTTLRVTLTTSTSRTSVFKTRRPRPSSVMPAGRREHLPLQTSSCDLFEAIRLQGKPTSKSVSVPSRVVPSKGGCGLLLRRFFVISLLTPFLPVVKRHDPIIDATFPTTGHFMPTSVGICIHWILTQKCRSACKFAYSLIHSSLLPFPFSLLPLVFAQRQSMRWQDELFQSAEIPSVCMSISKL</sequence>
<protein>
    <submittedName>
        <fullName evidence="2">Uncharacterized protein</fullName>
    </submittedName>
</protein>
<reference evidence="2" key="1">
    <citation type="submission" date="2018-11" db="EMBL/GenBank/DDBJ databases">
        <authorList>
            <consortium name="Pathogen Informatics"/>
        </authorList>
    </citation>
    <scope>NUCLEOTIDE SEQUENCE</scope>
</reference>
<feature type="transmembrane region" description="Helical" evidence="1">
    <location>
        <begin position="142"/>
        <end position="163"/>
    </location>
</feature>
<comment type="caution">
    <text evidence="2">The sequence shown here is derived from an EMBL/GenBank/DDBJ whole genome shotgun (WGS) entry which is preliminary data.</text>
</comment>
<gene>
    <name evidence="2" type="ORF">PXEA_LOCUS8920</name>
</gene>
<evidence type="ECO:0000313" key="3">
    <source>
        <dbReference type="Proteomes" id="UP000784294"/>
    </source>
</evidence>
<organism evidence="2 3">
    <name type="scientific">Protopolystoma xenopodis</name>
    <dbReference type="NCBI Taxonomy" id="117903"/>
    <lineage>
        <taxon>Eukaryota</taxon>
        <taxon>Metazoa</taxon>
        <taxon>Spiralia</taxon>
        <taxon>Lophotrochozoa</taxon>
        <taxon>Platyhelminthes</taxon>
        <taxon>Monogenea</taxon>
        <taxon>Polyopisthocotylea</taxon>
        <taxon>Polystomatidea</taxon>
        <taxon>Polystomatidae</taxon>
        <taxon>Protopolystoma</taxon>
    </lineage>
</organism>